<dbReference type="Gene3D" id="3.30.70.270">
    <property type="match status" value="1"/>
</dbReference>
<dbReference type="GO" id="GO:0052621">
    <property type="term" value="F:diguanylate cyclase activity"/>
    <property type="evidence" value="ECO:0007669"/>
    <property type="project" value="UniProtKB-EC"/>
</dbReference>
<dbReference type="InterPro" id="IPR029787">
    <property type="entry name" value="Nucleotide_cyclase"/>
</dbReference>
<feature type="domain" description="GGDEF" evidence="2">
    <location>
        <begin position="203"/>
        <end position="338"/>
    </location>
</feature>
<name>A0A6I7HK96_9HYPH</name>
<dbReference type="SMART" id="SM00267">
    <property type="entry name" value="GGDEF"/>
    <property type="match status" value="1"/>
</dbReference>
<dbReference type="Pfam" id="PF00990">
    <property type="entry name" value="GGDEF"/>
    <property type="match status" value="1"/>
</dbReference>
<dbReference type="InterPro" id="IPR000160">
    <property type="entry name" value="GGDEF_dom"/>
</dbReference>
<evidence type="ECO:0000313" key="4">
    <source>
        <dbReference type="Proteomes" id="UP000252582"/>
    </source>
</evidence>
<dbReference type="EC" id="2.7.7.65" evidence="1"/>
<organism evidence="3 4">
    <name type="scientific">Ciceribacter lividus</name>
    <dbReference type="NCBI Taxonomy" id="1197950"/>
    <lineage>
        <taxon>Bacteria</taxon>
        <taxon>Pseudomonadati</taxon>
        <taxon>Pseudomonadota</taxon>
        <taxon>Alphaproteobacteria</taxon>
        <taxon>Hyphomicrobiales</taxon>
        <taxon>Rhizobiaceae</taxon>
        <taxon>Ciceribacter</taxon>
    </lineage>
</organism>
<dbReference type="GO" id="GO:0043709">
    <property type="term" value="P:cell adhesion involved in single-species biofilm formation"/>
    <property type="evidence" value="ECO:0007669"/>
    <property type="project" value="TreeGrafter"/>
</dbReference>
<protein>
    <recommendedName>
        <fullName evidence="1">diguanylate cyclase</fullName>
        <ecNumber evidence="1">2.7.7.65</ecNumber>
    </recommendedName>
</protein>
<dbReference type="CDD" id="cd01949">
    <property type="entry name" value="GGDEF"/>
    <property type="match status" value="1"/>
</dbReference>
<evidence type="ECO:0000259" key="2">
    <source>
        <dbReference type="PROSITE" id="PS50887"/>
    </source>
</evidence>
<dbReference type="GO" id="GO:0005886">
    <property type="term" value="C:plasma membrane"/>
    <property type="evidence" value="ECO:0007669"/>
    <property type="project" value="TreeGrafter"/>
</dbReference>
<accession>A0A6I7HK96</accession>
<dbReference type="NCBIfam" id="TIGR00254">
    <property type="entry name" value="GGDEF"/>
    <property type="match status" value="1"/>
</dbReference>
<dbReference type="InterPro" id="IPR043128">
    <property type="entry name" value="Rev_trsase/Diguanyl_cyclase"/>
</dbReference>
<reference evidence="3 4" key="1">
    <citation type="submission" date="2018-07" db="EMBL/GenBank/DDBJ databases">
        <title>Genomic Encyclopedia of Type Strains, Phase IV (KMG-IV): sequencing the most valuable type-strain genomes for metagenomic binning, comparative biology and taxonomic classification.</title>
        <authorList>
            <person name="Goeker M."/>
        </authorList>
    </citation>
    <scope>NUCLEOTIDE SEQUENCE [LARGE SCALE GENOMIC DNA]</scope>
    <source>
        <strain evidence="3 4">DSM 25528</strain>
    </source>
</reference>
<proteinExistence type="predicted"/>
<keyword evidence="4" id="KW-1185">Reference proteome</keyword>
<dbReference type="EMBL" id="QPIX01000010">
    <property type="protein sequence ID" value="RCW21430.1"/>
    <property type="molecule type" value="Genomic_DNA"/>
</dbReference>
<sequence>MLPPKNPASSIALRVATAMHQMGIDGLPRNYELVYEAYAGSNPELVREFVALGKNKTQDALDALGRKYLPHHHEAGLLSRQNGHVRAEMSNFISLLNEEKVSLTDYGRLIGDASRVILADGDIDHVELGQSITALKVATEKRATQNSTVVRAVVNKTAALADLQREAEEAETAKFVDALTGLGSRRAFNKALAKVYANPNMPVLSGLAVGEIDDYGRISEQMGATVAERFLKQVSKIVQAVTNGGDLACRFDGARFGMLFYTSEQEEVSRIVDLVRAKLASTAVVNSGSGRSLGQAQMSFGICFSEQAPNAFDLTSYAERALATSKAAGGNTVTVYGAGEGGFVPKDWLIYRKQSVGGFGG</sequence>
<dbReference type="PANTHER" id="PTHR45138">
    <property type="entry name" value="REGULATORY COMPONENTS OF SENSORY TRANSDUCTION SYSTEM"/>
    <property type="match status" value="1"/>
</dbReference>
<dbReference type="AlphaFoldDB" id="A0A6I7HK96"/>
<evidence type="ECO:0000256" key="1">
    <source>
        <dbReference type="ARBA" id="ARBA00012528"/>
    </source>
</evidence>
<comment type="caution">
    <text evidence="3">The sequence shown here is derived from an EMBL/GenBank/DDBJ whole genome shotgun (WGS) entry which is preliminary data.</text>
</comment>
<dbReference type="RefSeq" id="WP_114364388.1">
    <property type="nucleotide sequence ID" value="NZ_QPIX01000010.1"/>
</dbReference>
<gene>
    <name evidence="3" type="ORF">DFR48_11017</name>
</gene>
<dbReference type="PANTHER" id="PTHR45138:SF24">
    <property type="entry name" value="DIGUANYLATE CYCLASE DGCC-RELATED"/>
    <property type="match status" value="1"/>
</dbReference>
<dbReference type="SUPFAM" id="SSF55073">
    <property type="entry name" value="Nucleotide cyclase"/>
    <property type="match status" value="1"/>
</dbReference>
<dbReference type="PROSITE" id="PS50887">
    <property type="entry name" value="GGDEF"/>
    <property type="match status" value="1"/>
</dbReference>
<dbReference type="InterPro" id="IPR050469">
    <property type="entry name" value="Diguanylate_Cyclase"/>
</dbReference>
<dbReference type="Proteomes" id="UP000252582">
    <property type="component" value="Unassembled WGS sequence"/>
</dbReference>
<evidence type="ECO:0000313" key="3">
    <source>
        <dbReference type="EMBL" id="RCW21430.1"/>
    </source>
</evidence>
<dbReference type="GO" id="GO:1902201">
    <property type="term" value="P:negative regulation of bacterial-type flagellum-dependent cell motility"/>
    <property type="evidence" value="ECO:0007669"/>
    <property type="project" value="TreeGrafter"/>
</dbReference>